<feature type="domain" description="CBM1" evidence="5">
    <location>
        <begin position="21"/>
        <end position="57"/>
    </location>
</feature>
<evidence type="ECO:0000256" key="3">
    <source>
        <dbReference type="SAM" id="SignalP"/>
    </source>
</evidence>
<evidence type="ECO:0000259" key="5">
    <source>
        <dbReference type="PROSITE" id="PS51164"/>
    </source>
</evidence>
<feature type="region of interest" description="Disordered" evidence="2">
    <location>
        <begin position="60"/>
        <end position="95"/>
    </location>
</feature>
<dbReference type="InterPro" id="IPR000254">
    <property type="entry name" value="CBD"/>
</dbReference>
<dbReference type="GO" id="GO:0005576">
    <property type="term" value="C:extracellular region"/>
    <property type="evidence" value="ECO:0007669"/>
    <property type="project" value="InterPro"/>
</dbReference>
<proteinExistence type="predicted"/>
<dbReference type="Gene3D" id="2.40.40.10">
    <property type="entry name" value="RlpA-like domain"/>
    <property type="match status" value="1"/>
</dbReference>
<evidence type="ECO:0000313" key="7">
    <source>
        <dbReference type="Proteomes" id="UP001309876"/>
    </source>
</evidence>
<comment type="caution">
    <text evidence="6">The sequence shown here is derived from an EMBL/GenBank/DDBJ whole genome shotgun (WGS) entry which is preliminary data.</text>
</comment>
<feature type="signal peptide" evidence="3">
    <location>
        <begin position="1"/>
        <end position="21"/>
    </location>
</feature>
<evidence type="ECO:0000256" key="1">
    <source>
        <dbReference type="ARBA" id="ARBA00022729"/>
    </source>
</evidence>
<evidence type="ECO:0000256" key="2">
    <source>
        <dbReference type="SAM" id="MobiDB-lite"/>
    </source>
</evidence>
<keyword evidence="1 3" id="KW-0732">Signal</keyword>
<dbReference type="AlphaFoldDB" id="A0AAN7Y596"/>
<dbReference type="SUPFAM" id="SSF57180">
    <property type="entry name" value="Cellulose-binding domain"/>
    <property type="match status" value="1"/>
</dbReference>
<dbReference type="EMBL" id="JAVRRJ010000007">
    <property type="protein sequence ID" value="KAK5083104.1"/>
    <property type="molecule type" value="Genomic_DNA"/>
</dbReference>
<dbReference type="SMART" id="SM00236">
    <property type="entry name" value="fCBD"/>
    <property type="match status" value="1"/>
</dbReference>
<dbReference type="InterPro" id="IPR035971">
    <property type="entry name" value="CBD_sf"/>
</dbReference>
<gene>
    <name evidence="6" type="ORF">LTR05_006986</name>
</gene>
<dbReference type="GO" id="GO:0030248">
    <property type="term" value="F:cellulose binding"/>
    <property type="evidence" value="ECO:0007669"/>
    <property type="project" value="InterPro"/>
</dbReference>
<dbReference type="SUPFAM" id="SSF50685">
    <property type="entry name" value="Barwin-like endoglucanases"/>
    <property type="match status" value="1"/>
</dbReference>
<evidence type="ECO:0008006" key="8">
    <source>
        <dbReference type="Google" id="ProtNLM"/>
    </source>
</evidence>
<feature type="chain" id="PRO_5042946044" description="CBM1 domain-containing protein" evidence="3">
    <location>
        <begin position="22"/>
        <end position="250"/>
    </location>
</feature>
<evidence type="ECO:0000313" key="6">
    <source>
        <dbReference type="EMBL" id="KAK5083104.1"/>
    </source>
</evidence>
<dbReference type="PROSITE" id="PS50842">
    <property type="entry name" value="EXPANSIN_EG45"/>
    <property type="match status" value="1"/>
</dbReference>
<dbReference type="Pfam" id="PF00734">
    <property type="entry name" value="CBM_1"/>
    <property type="match status" value="1"/>
</dbReference>
<dbReference type="InterPro" id="IPR036908">
    <property type="entry name" value="RlpA-like_sf"/>
</dbReference>
<dbReference type="PROSITE" id="PS00562">
    <property type="entry name" value="CBM1_1"/>
    <property type="match status" value="1"/>
</dbReference>
<accession>A0AAN7Y596</accession>
<organism evidence="6 7">
    <name type="scientific">Lithohypha guttulata</name>
    <dbReference type="NCBI Taxonomy" id="1690604"/>
    <lineage>
        <taxon>Eukaryota</taxon>
        <taxon>Fungi</taxon>
        <taxon>Dikarya</taxon>
        <taxon>Ascomycota</taxon>
        <taxon>Pezizomycotina</taxon>
        <taxon>Eurotiomycetes</taxon>
        <taxon>Chaetothyriomycetidae</taxon>
        <taxon>Chaetothyriales</taxon>
        <taxon>Trichomeriaceae</taxon>
        <taxon>Lithohypha</taxon>
    </lineage>
</organism>
<dbReference type="Pfam" id="PF22514">
    <property type="entry name" value="EXPB1_D1"/>
    <property type="match status" value="1"/>
</dbReference>
<evidence type="ECO:0000259" key="4">
    <source>
        <dbReference type="PROSITE" id="PS50842"/>
    </source>
</evidence>
<name>A0AAN7Y596_9EURO</name>
<protein>
    <recommendedName>
        <fullName evidence="8">CBM1 domain-containing protein</fullName>
    </recommendedName>
</protein>
<dbReference type="GO" id="GO:0005975">
    <property type="term" value="P:carbohydrate metabolic process"/>
    <property type="evidence" value="ECO:0007669"/>
    <property type="project" value="InterPro"/>
</dbReference>
<reference evidence="6 7" key="1">
    <citation type="submission" date="2023-08" db="EMBL/GenBank/DDBJ databases">
        <title>Black Yeasts Isolated from many extreme environments.</title>
        <authorList>
            <person name="Coleine C."/>
            <person name="Stajich J.E."/>
            <person name="Selbmann L."/>
        </authorList>
    </citation>
    <scope>NUCLEOTIDE SEQUENCE [LARGE SCALE GENOMIC DNA]</scope>
    <source>
        <strain evidence="6 7">CCFEE 5910</strain>
    </source>
</reference>
<dbReference type="Proteomes" id="UP001309876">
    <property type="component" value="Unassembled WGS sequence"/>
</dbReference>
<feature type="domain" description="Expansin-like EG45" evidence="4">
    <location>
        <begin position="122"/>
        <end position="246"/>
    </location>
</feature>
<keyword evidence="7" id="KW-1185">Reference proteome</keyword>
<sequence length="250" mass="24958">MHSHAASLLLALSALTITTTAQQPEYAQCGGLSWTGGTTCAAGLVCVVSNPYYSQCLKSSGSSSVSTVRTTTPATTRVTSTSTSSARASTSTSPSGGVTYRASFTHYGAGDTFGSPNCNTNSAACGFYTYPGYSAAASENLFGVGPGAGAGPACGTCWRLTGQTDSSGNTLSNAGTTIVVMVNNLCPAQGNPLCSQSGLTGTNQYGANVNFDLCSDSGAQAAFFGNNGVGLALGTATQVDCSSWSGTVVR</sequence>
<dbReference type="PROSITE" id="PS51164">
    <property type="entry name" value="CBM1_2"/>
    <property type="match status" value="1"/>
</dbReference>
<dbReference type="InterPro" id="IPR007112">
    <property type="entry name" value="Expansin/allergen_DPBB_dom"/>
</dbReference>